<comment type="subcellular location">
    <subcellularLocation>
        <location evidence="1">Membrane</location>
    </subcellularLocation>
</comment>
<keyword evidence="3" id="KW-0645">Protease</keyword>
<dbReference type="PIRSF" id="PIRSF001217">
    <property type="entry name" value="Protease_4_SppA"/>
    <property type="match status" value="1"/>
</dbReference>
<keyword evidence="10" id="KW-1185">Reference proteome</keyword>
<gene>
    <name evidence="9" type="ordered locus">Halhy_5962</name>
</gene>
<dbReference type="InterPro" id="IPR047272">
    <property type="entry name" value="S49_SppA_C"/>
</dbReference>
<evidence type="ECO:0000313" key="9">
    <source>
        <dbReference type="EMBL" id="AEE53785.1"/>
    </source>
</evidence>
<dbReference type="InterPro" id="IPR029045">
    <property type="entry name" value="ClpP/crotonase-like_dom_sf"/>
</dbReference>
<evidence type="ECO:0000256" key="5">
    <source>
        <dbReference type="ARBA" id="ARBA00022825"/>
    </source>
</evidence>
<evidence type="ECO:0000313" key="10">
    <source>
        <dbReference type="Proteomes" id="UP000008461"/>
    </source>
</evidence>
<dbReference type="CDD" id="cd07023">
    <property type="entry name" value="S49_Sppa_N_C"/>
    <property type="match status" value="1"/>
</dbReference>
<feature type="active site" description="Nucleophile" evidence="7">
    <location>
        <position position="389"/>
    </location>
</feature>
<reference key="2">
    <citation type="submission" date="2011-04" db="EMBL/GenBank/DDBJ databases">
        <title>Complete sequence of chromosome of Haliscomenobacter hydrossis DSM 1100.</title>
        <authorList>
            <consortium name="US DOE Joint Genome Institute (JGI-PGF)"/>
            <person name="Lucas S."/>
            <person name="Han J."/>
            <person name="Lapidus A."/>
            <person name="Bruce D."/>
            <person name="Goodwin L."/>
            <person name="Pitluck S."/>
            <person name="Peters L."/>
            <person name="Kyrpides N."/>
            <person name="Mavromatis K."/>
            <person name="Ivanova N."/>
            <person name="Ovchinnikova G."/>
            <person name="Pagani I."/>
            <person name="Daligault H."/>
            <person name="Detter J.C."/>
            <person name="Han C."/>
            <person name="Land M."/>
            <person name="Hauser L."/>
            <person name="Markowitz V."/>
            <person name="Cheng J.-F."/>
            <person name="Hugenholtz P."/>
            <person name="Woyke T."/>
            <person name="Wu D."/>
            <person name="Verbarg S."/>
            <person name="Frueling A."/>
            <person name="Brambilla E."/>
            <person name="Klenk H.-P."/>
            <person name="Eisen J.A."/>
        </authorList>
    </citation>
    <scope>NUCLEOTIDE SEQUENCE</scope>
    <source>
        <strain>DSM 1100</strain>
    </source>
</reference>
<sequence>MMGQFFKMFFASCLGVLVALGVLILVGIGIIGAIASSAEKTEPVGPNSVLRLTFDQVMPEQTNNVEASSISDFKRSKVLGVHDVADAIRRAADDDNIKGILLEPEMASLNGFASARILRQAIADFKKKGKFVVAHGKIFMRGSYYLASVADEVYINPSGYVEINGFAVQQMFYKRMLDQLGIKMQIYYAGKFKGATEPYRLEKFSPENKLQYKEFLADFYDVFLEDLAKSRKMSSAQLRSVINQGVANTPEKAVEYGLFDKVLYRQELIVQLRKKLGLDADEDVKFVGISQYDEARPGKKNLSADNKIAVLYAEGTVLDGKGANGTIGDKRYVSAIEDILEDDKIKAIVLRVNSGGGSALASENIWYALSKAKEAGKPLIVSMGDYAASGGYYIACMADSIYAEPNTITGSIGVFRMVPSIEKMMANKLGITMDSVKTGPFALGLNVMQDMSEEEARRAQISTEEMYRLFIKRVADGRKMKPEAVNEIAQGRVWSGVDAKRIGLVDKLGDLNAAIKSAAKLGKIKDYRTVTYPSIKDPMQQLLEEFLGEGSDDEAKMGKIMQKEFPELVPAYEFYRQAKTSHGFQARLQVVVPF</sequence>
<dbReference type="GO" id="GO:0016020">
    <property type="term" value="C:membrane"/>
    <property type="evidence" value="ECO:0007669"/>
    <property type="project" value="UniProtKB-SubCell"/>
</dbReference>
<evidence type="ECO:0000256" key="7">
    <source>
        <dbReference type="PIRSR" id="PIRSR001217-1"/>
    </source>
</evidence>
<dbReference type="HOGENOM" id="CLU_008856_1_1_10"/>
<dbReference type="NCBIfam" id="TIGR00705">
    <property type="entry name" value="SppA_67K"/>
    <property type="match status" value="1"/>
</dbReference>
<dbReference type="Gene3D" id="3.90.226.10">
    <property type="entry name" value="2-enoyl-CoA Hydratase, Chain A, domain 1"/>
    <property type="match status" value="4"/>
</dbReference>
<evidence type="ECO:0000256" key="2">
    <source>
        <dbReference type="ARBA" id="ARBA00008683"/>
    </source>
</evidence>
<dbReference type="eggNOG" id="COG0616">
    <property type="taxonomic scope" value="Bacteria"/>
</dbReference>
<dbReference type="Proteomes" id="UP000008461">
    <property type="component" value="Chromosome"/>
</dbReference>
<dbReference type="AlphaFoldDB" id="F4L0B2"/>
<dbReference type="PANTHER" id="PTHR33209:SF1">
    <property type="entry name" value="PEPTIDASE S49 DOMAIN-CONTAINING PROTEIN"/>
    <property type="match status" value="1"/>
</dbReference>
<feature type="domain" description="Peptidase S49" evidence="8">
    <location>
        <begin position="125"/>
        <end position="278"/>
    </location>
</feature>
<evidence type="ECO:0000259" key="8">
    <source>
        <dbReference type="Pfam" id="PF01343"/>
    </source>
</evidence>
<dbReference type="GO" id="GO:0008236">
    <property type="term" value="F:serine-type peptidase activity"/>
    <property type="evidence" value="ECO:0007669"/>
    <property type="project" value="UniProtKB-KW"/>
</dbReference>
<dbReference type="SUPFAM" id="SSF52096">
    <property type="entry name" value="ClpP/crotonase"/>
    <property type="match status" value="2"/>
</dbReference>
<dbReference type="InterPro" id="IPR047217">
    <property type="entry name" value="S49_SppA_67K_type_N"/>
</dbReference>
<proteinExistence type="inferred from homology"/>
<dbReference type="InterPro" id="IPR002142">
    <property type="entry name" value="Peptidase_S49"/>
</dbReference>
<name>F4L0B2_HALH1</name>
<dbReference type="EMBL" id="CP002691">
    <property type="protein sequence ID" value="AEE53785.1"/>
    <property type="molecule type" value="Genomic_DNA"/>
</dbReference>
<keyword evidence="4" id="KW-0378">Hydrolase</keyword>
<dbReference type="Pfam" id="PF01343">
    <property type="entry name" value="Peptidase_S49"/>
    <property type="match status" value="2"/>
</dbReference>
<feature type="active site" description="Proton donor/acceptor" evidence="7">
    <location>
        <position position="193"/>
    </location>
</feature>
<reference evidence="9 10" key="1">
    <citation type="journal article" date="2011" name="Stand. Genomic Sci.">
        <title>Complete genome sequence of Haliscomenobacter hydrossis type strain (O).</title>
        <authorList>
            <consortium name="US DOE Joint Genome Institute (JGI-PGF)"/>
            <person name="Daligault H."/>
            <person name="Lapidus A."/>
            <person name="Zeytun A."/>
            <person name="Nolan M."/>
            <person name="Lucas S."/>
            <person name="Del Rio T.G."/>
            <person name="Tice H."/>
            <person name="Cheng J.F."/>
            <person name="Tapia R."/>
            <person name="Han C."/>
            <person name="Goodwin L."/>
            <person name="Pitluck S."/>
            <person name="Liolios K."/>
            <person name="Pagani I."/>
            <person name="Ivanova N."/>
            <person name="Huntemann M."/>
            <person name="Mavromatis K."/>
            <person name="Mikhailova N."/>
            <person name="Pati A."/>
            <person name="Chen A."/>
            <person name="Palaniappan K."/>
            <person name="Land M."/>
            <person name="Hauser L."/>
            <person name="Brambilla E.M."/>
            <person name="Rohde M."/>
            <person name="Verbarg S."/>
            <person name="Goker M."/>
            <person name="Bristow J."/>
            <person name="Eisen J.A."/>
            <person name="Markowitz V."/>
            <person name="Hugenholtz P."/>
            <person name="Kyrpides N.C."/>
            <person name="Klenk H.P."/>
            <person name="Woyke T."/>
        </authorList>
    </citation>
    <scope>NUCLEOTIDE SEQUENCE [LARGE SCALE GENOMIC DNA]</scope>
    <source>
        <strain evidence="10">ATCC 27775 / DSM 1100 / LMG 10767 / O</strain>
    </source>
</reference>
<dbReference type="OrthoDB" id="9764363at2"/>
<dbReference type="GO" id="GO:0006465">
    <property type="term" value="P:signal peptide processing"/>
    <property type="evidence" value="ECO:0007669"/>
    <property type="project" value="InterPro"/>
</dbReference>
<evidence type="ECO:0000256" key="3">
    <source>
        <dbReference type="ARBA" id="ARBA00022670"/>
    </source>
</evidence>
<organism evidence="9 10">
    <name type="scientific">Haliscomenobacter hydrossis (strain ATCC 27775 / DSM 1100 / LMG 10767 / O)</name>
    <dbReference type="NCBI Taxonomy" id="760192"/>
    <lineage>
        <taxon>Bacteria</taxon>
        <taxon>Pseudomonadati</taxon>
        <taxon>Bacteroidota</taxon>
        <taxon>Saprospiria</taxon>
        <taxon>Saprospirales</taxon>
        <taxon>Haliscomenobacteraceae</taxon>
        <taxon>Haliscomenobacter</taxon>
    </lineage>
</organism>
<comment type="similarity">
    <text evidence="2">Belongs to the peptidase S49 family.</text>
</comment>
<protein>
    <submittedName>
        <fullName evidence="9">Signal peptide peptidase SppA, 67K type</fullName>
    </submittedName>
</protein>
<dbReference type="STRING" id="760192.Halhy_5962"/>
<dbReference type="InterPro" id="IPR004634">
    <property type="entry name" value="Pept_S49_pIV"/>
</dbReference>
<dbReference type="CDD" id="cd07018">
    <property type="entry name" value="S49_SppA_67K_type"/>
    <property type="match status" value="1"/>
</dbReference>
<evidence type="ECO:0000256" key="6">
    <source>
        <dbReference type="ARBA" id="ARBA00023136"/>
    </source>
</evidence>
<accession>F4L0B2</accession>
<feature type="domain" description="Peptidase S49" evidence="8">
    <location>
        <begin position="372"/>
        <end position="524"/>
    </location>
</feature>
<keyword evidence="6" id="KW-0472">Membrane</keyword>
<dbReference type="PANTHER" id="PTHR33209">
    <property type="entry name" value="PROTEASE 4"/>
    <property type="match status" value="1"/>
</dbReference>
<evidence type="ECO:0000256" key="1">
    <source>
        <dbReference type="ARBA" id="ARBA00004370"/>
    </source>
</evidence>
<evidence type="ECO:0000256" key="4">
    <source>
        <dbReference type="ARBA" id="ARBA00022801"/>
    </source>
</evidence>
<keyword evidence="5" id="KW-0720">Serine protease</keyword>
<dbReference type="InterPro" id="IPR004635">
    <property type="entry name" value="Pept_S49_SppA"/>
</dbReference>
<dbReference type="KEGG" id="hhy:Halhy_5962"/>
<dbReference type="NCBIfam" id="TIGR00706">
    <property type="entry name" value="SppA_dom"/>
    <property type="match status" value="1"/>
</dbReference>